<dbReference type="GO" id="GO:0003677">
    <property type="term" value="F:DNA binding"/>
    <property type="evidence" value="ECO:0007669"/>
    <property type="project" value="UniProtKB-KW"/>
</dbReference>
<dbReference type="Gene3D" id="1.10.10.60">
    <property type="entry name" value="Homeodomain-like"/>
    <property type="match status" value="1"/>
</dbReference>
<comment type="caution">
    <text evidence="7">The sequence shown here is derived from an EMBL/GenBank/DDBJ whole genome shotgun (WGS) entry which is preliminary data.</text>
</comment>
<evidence type="ECO:0000259" key="6">
    <source>
        <dbReference type="PROSITE" id="PS50090"/>
    </source>
</evidence>
<keyword evidence="2" id="KW-0805">Transcription regulation</keyword>
<evidence type="ECO:0000256" key="2">
    <source>
        <dbReference type="ARBA" id="ARBA00023015"/>
    </source>
</evidence>
<dbReference type="GO" id="GO:0005634">
    <property type="term" value="C:nucleus"/>
    <property type="evidence" value="ECO:0007669"/>
    <property type="project" value="UniProtKB-SubCell"/>
</dbReference>
<evidence type="ECO:0000256" key="3">
    <source>
        <dbReference type="ARBA" id="ARBA00023125"/>
    </source>
</evidence>
<keyword evidence="8" id="KW-1185">Reference proteome</keyword>
<protein>
    <recommendedName>
        <fullName evidence="6">Myb-like domain-containing protein</fullName>
    </recommendedName>
</protein>
<evidence type="ECO:0000256" key="5">
    <source>
        <dbReference type="ARBA" id="ARBA00023242"/>
    </source>
</evidence>
<keyword evidence="4" id="KW-0804">Transcription</keyword>
<dbReference type="EMBL" id="JANEYF010003829">
    <property type="protein sequence ID" value="KAJ8933639.1"/>
    <property type="molecule type" value="Genomic_DNA"/>
</dbReference>
<keyword evidence="5" id="KW-0539">Nucleus</keyword>
<dbReference type="PROSITE" id="PS50090">
    <property type="entry name" value="MYB_LIKE"/>
    <property type="match status" value="1"/>
</dbReference>
<comment type="subcellular location">
    <subcellularLocation>
        <location evidence="1">Nucleus</location>
    </subcellularLocation>
</comment>
<dbReference type="GO" id="GO:0010468">
    <property type="term" value="P:regulation of gene expression"/>
    <property type="evidence" value="ECO:0007669"/>
    <property type="project" value="UniProtKB-ARBA"/>
</dbReference>
<dbReference type="AlphaFoldDB" id="A0AAV8X3R4"/>
<evidence type="ECO:0000313" key="7">
    <source>
        <dbReference type="EMBL" id="KAJ8933639.1"/>
    </source>
</evidence>
<evidence type="ECO:0000313" key="8">
    <source>
        <dbReference type="Proteomes" id="UP001162156"/>
    </source>
</evidence>
<proteinExistence type="predicted"/>
<accession>A0AAV8X3R4</accession>
<dbReference type="PANTHER" id="PTHR21654">
    <property type="entry name" value="FI21293P1"/>
    <property type="match status" value="1"/>
</dbReference>
<keyword evidence="3" id="KW-0238">DNA-binding</keyword>
<sequence>MDQDQMDSLEVFDPVHKCHYRVLVPHKVPKNNCNSDEEITIEEQPAQNITTWSQTETLALINIFSLHKHRFKDFKKRREQWNLVSKELSKIGIHKVPEKCEIKWKNLLRVYRQHKNGNKGPGKFEFFNELDDIVSNDPQYKYIAEGANINALKIERVYSLADESNDQIERIIYSKKKKMFLSKK</sequence>
<reference evidence="7" key="1">
    <citation type="journal article" date="2023" name="Insect Mol. Biol.">
        <title>Genome sequencing provides insights into the evolution of gene families encoding plant cell wall-degrading enzymes in longhorned beetles.</title>
        <authorList>
            <person name="Shin N.R."/>
            <person name="Okamura Y."/>
            <person name="Kirsch R."/>
            <person name="Pauchet Y."/>
        </authorList>
    </citation>
    <scope>NUCLEOTIDE SEQUENCE</scope>
    <source>
        <strain evidence="7">RBIC_L_NR</strain>
    </source>
</reference>
<dbReference type="InterPro" id="IPR001005">
    <property type="entry name" value="SANT/Myb"/>
</dbReference>
<evidence type="ECO:0000256" key="4">
    <source>
        <dbReference type="ARBA" id="ARBA00023163"/>
    </source>
</evidence>
<dbReference type="Proteomes" id="UP001162156">
    <property type="component" value="Unassembled WGS sequence"/>
</dbReference>
<dbReference type="InterPro" id="IPR044822">
    <property type="entry name" value="Myb_DNA-bind_4"/>
</dbReference>
<gene>
    <name evidence="7" type="ORF">NQ314_013902</name>
</gene>
<evidence type="ECO:0000256" key="1">
    <source>
        <dbReference type="ARBA" id="ARBA00004123"/>
    </source>
</evidence>
<dbReference type="PANTHER" id="PTHR21654:SF84">
    <property type="entry name" value="SI:DKEY-66I24.7"/>
    <property type="match status" value="1"/>
</dbReference>
<dbReference type="Pfam" id="PF13837">
    <property type="entry name" value="Myb_DNA-bind_4"/>
    <property type="match status" value="1"/>
</dbReference>
<organism evidence="7 8">
    <name type="scientific">Rhamnusium bicolor</name>
    <dbReference type="NCBI Taxonomy" id="1586634"/>
    <lineage>
        <taxon>Eukaryota</taxon>
        <taxon>Metazoa</taxon>
        <taxon>Ecdysozoa</taxon>
        <taxon>Arthropoda</taxon>
        <taxon>Hexapoda</taxon>
        <taxon>Insecta</taxon>
        <taxon>Pterygota</taxon>
        <taxon>Neoptera</taxon>
        <taxon>Endopterygota</taxon>
        <taxon>Coleoptera</taxon>
        <taxon>Polyphaga</taxon>
        <taxon>Cucujiformia</taxon>
        <taxon>Chrysomeloidea</taxon>
        <taxon>Cerambycidae</taxon>
        <taxon>Lepturinae</taxon>
        <taxon>Rhagiini</taxon>
        <taxon>Rhamnusium</taxon>
    </lineage>
</organism>
<feature type="domain" description="Myb-like" evidence="6">
    <location>
        <begin position="44"/>
        <end position="108"/>
    </location>
</feature>
<name>A0AAV8X3R4_9CUCU</name>